<dbReference type="SUPFAM" id="SSF51735">
    <property type="entry name" value="NAD(P)-binding Rossmann-fold domains"/>
    <property type="match status" value="1"/>
</dbReference>
<dbReference type="Gene3D" id="3.30.360.10">
    <property type="entry name" value="Dihydrodipicolinate Reductase, domain 2"/>
    <property type="match status" value="1"/>
</dbReference>
<feature type="domain" description="GFO/IDH/MocA-like oxidoreductase" evidence="2">
    <location>
        <begin position="127"/>
        <end position="234"/>
    </location>
</feature>
<dbReference type="Pfam" id="PF22725">
    <property type="entry name" value="GFO_IDH_MocA_C3"/>
    <property type="match status" value="1"/>
</dbReference>
<evidence type="ECO:0000259" key="1">
    <source>
        <dbReference type="Pfam" id="PF01408"/>
    </source>
</evidence>
<proteinExistence type="predicted"/>
<protein>
    <submittedName>
        <fullName evidence="3">Gfo/Idh/MocA family oxidoreductase</fullName>
    </submittedName>
</protein>
<dbReference type="AlphaFoldDB" id="A0A7V4E5W2"/>
<gene>
    <name evidence="3" type="ORF">ENU66_05425</name>
</gene>
<sequence>MEVALIGVGYWGKNILRNLKELGVLNCVYDSSLERVSQIRAQYPDLNFCNSIEHVWEDPSVKAVCIATPASTHYSLVKRALLSGKDVFVEKPLALSTKEAEELIEIAQKNERILMVGHILRYHPAVLKLKELIDGGMLGSINYIYSNRLNIGKLRSEENILWSFAPHDISVILYLIGEEPSSVEAFGGDYVQKGIYDVTITHLEFSKGVKGHVFVSWLHPFKEQKLVVVGSTQMAVFDDLTEEKLFLYPHKIKFENSIPVAEKAERVVVQVEKAEPLKEELKHFLHCCEFRETPWTDGNEGLRVLRVLEKAQESLNLKGRR</sequence>
<feature type="domain" description="Gfo/Idh/MocA-like oxidoreductase N-terminal" evidence="1">
    <location>
        <begin position="2"/>
        <end position="118"/>
    </location>
</feature>
<evidence type="ECO:0000313" key="3">
    <source>
        <dbReference type="EMBL" id="HGL17744.1"/>
    </source>
</evidence>
<organism evidence="3">
    <name type="scientific">candidate division WOR-3 bacterium</name>
    <dbReference type="NCBI Taxonomy" id="2052148"/>
    <lineage>
        <taxon>Bacteria</taxon>
        <taxon>Bacteria division WOR-3</taxon>
    </lineage>
</organism>
<dbReference type="InterPro" id="IPR051450">
    <property type="entry name" value="Gfo/Idh/MocA_Oxidoreductases"/>
</dbReference>
<dbReference type="PANTHER" id="PTHR43377">
    <property type="entry name" value="BILIVERDIN REDUCTASE A"/>
    <property type="match status" value="1"/>
</dbReference>
<dbReference type="Pfam" id="PF01408">
    <property type="entry name" value="GFO_IDH_MocA"/>
    <property type="match status" value="1"/>
</dbReference>
<comment type="caution">
    <text evidence="3">The sequence shown here is derived from an EMBL/GenBank/DDBJ whole genome shotgun (WGS) entry which is preliminary data.</text>
</comment>
<dbReference type="InterPro" id="IPR036291">
    <property type="entry name" value="NAD(P)-bd_dom_sf"/>
</dbReference>
<dbReference type="InterPro" id="IPR000683">
    <property type="entry name" value="Gfo/Idh/MocA-like_OxRdtase_N"/>
</dbReference>
<dbReference type="Gene3D" id="3.40.50.720">
    <property type="entry name" value="NAD(P)-binding Rossmann-like Domain"/>
    <property type="match status" value="1"/>
</dbReference>
<accession>A0A7V4E5W2</accession>
<dbReference type="PANTHER" id="PTHR43377:SF6">
    <property type="entry name" value="GFO_IDH_MOCA-LIKE OXIDOREDUCTASE N-TERMINAL DOMAIN-CONTAINING PROTEIN"/>
    <property type="match status" value="1"/>
</dbReference>
<evidence type="ECO:0000259" key="2">
    <source>
        <dbReference type="Pfam" id="PF22725"/>
    </source>
</evidence>
<reference evidence="3" key="1">
    <citation type="journal article" date="2020" name="mSystems">
        <title>Genome- and Community-Level Interaction Insights into Carbon Utilization and Element Cycling Functions of Hydrothermarchaeota in Hydrothermal Sediment.</title>
        <authorList>
            <person name="Zhou Z."/>
            <person name="Liu Y."/>
            <person name="Xu W."/>
            <person name="Pan J."/>
            <person name="Luo Z.H."/>
            <person name="Li M."/>
        </authorList>
    </citation>
    <scope>NUCLEOTIDE SEQUENCE [LARGE SCALE GENOMIC DNA]</scope>
    <source>
        <strain evidence="3">SpSt-69</strain>
    </source>
</reference>
<dbReference type="SUPFAM" id="SSF55347">
    <property type="entry name" value="Glyceraldehyde-3-phosphate dehydrogenase-like, C-terminal domain"/>
    <property type="match status" value="1"/>
</dbReference>
<name>A0A7V4E5W2_UNCW3</name>
<dbReference type="EMBL" id="DTDJ01000035">
    <property type="protein sequence ID" value="HGL17744.1"/>
    <property type="molecule type" value="Genomic_DNA"/>
</dbReference>
<dbReference type="InterPro" id="IPR055170">
    <property type="entry name" value="GFO_IDH_MocA-like_dom"/>
</dbReference>
<dbReference type="GO" id="GO:0000166">
    <property type="term" value="F:nucleotide binding"/>
    <property type="evidence" value="ECO:0007669"/>
    <property type="project" value="InterPro"/>
</dbReference>